<keyword evidence="3" id="KW-0560">Oxidoreductase</keyword>
<evidence type="ECO:0000256" key="2">
    <source>
        <dbReference type="ARBA" id="ARBA00022723"/>
    </source>
</evidence>
<reference evidence="6" key="1">
    <citation type="journal article" date="2019" name="Beilstein J. Org. Chem.">
        <title>Nanangenines: drimane sesquiterpenoids as the dominant metabolite cohort of a novel Australian fungus, Aspergillus nanangensis.</title>
        <authorList>
            <person name="Lacey H.J."/>
            <person name="Gilchrist C.L.M."/>
            <person name="Crombie A."/>
            <person name="Kalaitzis J.A."/>
            <person name="Vuong D."/>
            <person name="Rutledge P.J."/>
            <person name="Turner P."/>
            <person name="Pitt J.I."/>
            <person name="Lacey E."/>
            <person name="Chooi Y.H."/>
            <person name="Piggott A.M."/>
        </authorList>
    </citation>
    <scope>NUCLEOTIDE SEQUENCE</scope>
    <source>
        <strain evidence="6">MST-FP2251</strain>
    </source>
</reference>
<dbReference type="GO" id="GO:0046872">
    <property type="term" value="F:metal ion binding"/>
    <property type="evidence" value="ECO:0007669"/>
    <property type="project" value="UniProtKB-KW"/>
</dbReference>
<dbReference type="Proteomes" id="UP001194746">
    <property type="component" value="Unassembled WGS sequence"/>
</dbReference>
<gene>
    <name evidence="6" type="ORF">FE257_006067</name>
</gene>
<keyword evidence="2 5" id="KW-0479">Metal-binding</keyword>
<proteinExistence type="inferred from homology"/>
<accession>A0AAD4GU99</accession>
<dbReference type="GO" id="GO:0016121">
    <property type="term" value="P:carotene catabolic process"/>
    <property type="evidence" value="ECO:0007669"/>
    <property type="project" value="TreeGrafter"/>
</dbReference>
<evidence type="ECO:0000313" key="7">
    <source>
        <dbReference type="Proteomes" id="UP001194746"/>
    </source>
</evidence>
<feature type="binding site" evidence="5">
    <location>
        <position position="485"/>
    </location>
    <ligand>
        <name>Fe cation</name>
        <dbReference type="ChEBI" id="CHEBI:24875"/>
        <note>catalytic</note>
    </ligand>
</feature>
<comment type="caution">
    <text evidence="6">The sequence shown here is derived from an EMBL/GenBank/DDBJ whole genome shotgun (WGS) entry which is preliminary data.</text>
</comment>
<evidence type="ECO:0008006" key="8">
    <source>
        <dbReference type="Google" id="ProtNLM"/>
    </source>
</evidence>
<organism evidence="6 7">
    <name type="scientific">Aspergillus nanangensis</name>
    <dbReference type="NCBI Taxonomy" id="2582783"/>
    <lineage>
        <taxon>Eukaryota</taxon>
        <taxon>Fungi</taxon>
        <taxon>Dikarya</taxon>
        <taxon>Ascomycota</taxon>
        <taxon>Pezizomycotina</taxon>
        <taxon>Eurotiomycetes</taxon>
        <taxon>Eurotiomycetidae</taxon>
        <taxon>Eurotiales</taxon>
        <taxon>Aspergillaceae</taxon>
        <taxon>Aspergillus</taxon>
        <taxon>Aspergillus subgen. Circumdati</taxon>
    </lineage>
</organism>
<comment type="similarity">
    <text evidence="1">Belongs to the carotenoid oxygenase family.</text>
</comment>
<evidence type="ECO:0000256" key="4">
    <source>
        <dbReference type="ARBA" id="ARBA00023004"/>
    </source>
</evidence>
<feature type="binding site" evidence="5">
    <location>
        <position position="293"/>
    </location>
    <ligand>
        <name>Fe cation</name>
        <dbReference type="ChEBI" id="CHEBI:24875"/>
        <note>catalytic</note>
    </ligand>
</feature>
<dbReference type="PANTHER" id="PTHR10543">
    <property type="entry name" value="BETA-CAROTENE DIOXYGENASE"/>
    <property type="match status" value="1"/>
</dbReference>
<reference evidence="6" key="2">
    <citation type="submission" date="2020-02" db="EMBL/GenBank/DDBJ databases">
        <authorList>
            <person name="Gilchrist C.L.M."/>
            <person name="Chooi Y.-H."/>
        </authorList>
    </citation>
    <scope>NUCLEOTIDE SEQUENCE</scope>
    <source>
        <strain evidence="6">MST-FP2251</strain>
    </source>
</reference>
<dbReference type="AlphaFoldDB" id="A0AAD4GU99"/>
<keyword evidence="4 5" id="KW-0408">Iron</keyword>
<feature type="binding site" evidence="5">
    <location>
        <position position="221"/>
    </location>
    <ligand>
        <name>Fe cation</name>
        <dbReference type="ChEBI" id="CHEBI:24875"/>
        <note>catalytic</note>
    </ligand>
</feature>
<dbReference type="EMBL" id="VCAU01000027">
    <property type="protein sequence ID" value="KAF9890399.1"/>
    <property type="molecule type" value="Genomic_DNA"/>
</dbReference>
<dbReference type="PANTHER" id="PTHR10543:SF89">
    <property type="entry name" value="CAROTENOID 9,10(9',10')-CLEAVAGE DIOXYGENASE 1"/>
    <property type="match status" value="1"/>
</dbReference>
<evidence type="ECO:0000256" key="3">
    <source>
        <dbReference type="ARBA" id="ARBA00023002"/>
    </source>
</evidence>
<sequence length="519" mass="58223">MTDTNGYSSKWTPALSVPWASDPGRMETSLADLIIYGEIPKEIDGTFYRIMADPFYPPSPENSMPIEGDGHVSAFRIHNGQVDMKTKYVETERLKLERQANRRLFGLYRNPFTHHPCVRAAVDSTANTNMVYWAGRLLALKEVALPYEIDTIGYDPFAGQVVASKTFTAHPKVDPYTDELVVFGYEATGLASLDVVIYALDREGGKRDEQWIKLPYCAMVHDCAITPNFIILVLWPFEADLERLRAGKHHWAWNPNRPASFIVVPRRPGKYLPRGWGEGESRVYEWENCIALHTAGAWEEENEQEGGGVVLYMESSRVFDNELPFFAPVDGAPPPPTGKADFVRWKLDLNAPTGSQIPAPQVILDVASEFPRIDERFMTRPYTHVFLGVVLGNPGPGVIPSLNGLAMVNTETGKTVFYNPGDDCHVEEPVFIPRQRDAPQGDGWVLTMVERKATNRSDLVLLDTRDFSRPAALIRLPYRIRSQIHGNWAAGEQLGERRSLVRELGDVRVSGRGALEVEV</sequence>
<dbReference type="InterPro" id="IPR004294">
    <property type="entry name" value="Carotenoid_Oase"/>
</dbReference>
<feature type="binding site" evidence="5">
    <location>
        <position position="170"/>
    </location>
    <ligand>
        <name>Fe cation</name>
        <dbReference type="ChEBI" id="CHEBI:24875"/>
        <note>catalytic</note>
    </ligand>
</feature>
<name>A0AAD4GU99_ASPNN</name>
<comment type="cofactor">
    <cofactor evidence="5">
        <name>Fe(2+)</name>
        <dbReference type="ChEBI" id="CHEBI:29033"/>
    </cofactor>
    <text evidence="5">Binds 1 Fe(2+) ion per subunit.</text>
</comment>
<dbReference type="Pfam" id="PF03055">
    <property type="entry name" value="RPE65"/>
    <property type="match status" value="1"/>
</dbReference>
<evidence type="ECO:0000256" key="1">
    <source>
        <dbReference type="ARBA" id="ARBA00006787"/>
    </source>
</evidence>
<dbReference type="GO" id="GO:0010436">
    <property type="term" value="F:carotenoid dioxygenase activity"/>
    <property type="evidence" value="ECO:0007669"/>
    <property type="project" value="TreeGrafter"/>
</dbReference>
<evidence type="ECO:0000256" key="5">
    <source>
        <dbReference type="PIRSR" id="PIRSR604294-1"/>
    </source>
</evidence>
<keyword evidence="7" id="KW-1185">Reference proteome</keyword>
<protein>
    <recommendedName>
        <fullName evidence="8">Carotenoid oxygenase</fullName>
    </recommendedName>
</protein>
<evidence type="ECO:0000313" key="6">
    <source>
        <dbReference type="EMBL" id="KAF9890399.1"/>
    </source>
</evidence>